<dbReference type="Pfam" id="PF02931">
    <property type="entry name" value="Neur_chan_LBD"/>
    <property type="match status" value="1"/>
</dbReference>
<dbReference type="CDD" id="cd18989">
    <property type="entry name" value="LGIC_ECD_cation"/>
    <property type="match status" value="1"/>
</dbReference>
<comment type="subcellular location">
    <subcellularLocation>
        <location evidence="1">Membrane</location>
        <topology evidence="1">Multi-pass membrane protein</topology>
    </subcellularLocation>
</comment>
<organism evidence="5 6">
    <name type="scientific">Mesorhabditis belari</name>
    <dbReference type="NCBI Taxonomy" id="2138241"/>
    <lineage>
        <taxon>Eukaryota</taxon>
        <taxon>Metazoa</taxon>
        <taxon>Ecdysozoa</taxon>
        <taxon>Nematoda</taxon>
        <taxon>Chromadorea</taxon>
        <taxon>Rhabditida</taxon>
        <taxon>Rhabditina</taxon>
        <taxon>Rhabditomorpha</taxon>
        <taxon>Rhabditoidea</taxon>
        <taxon>Rhabditidae</taxon>
        <taxon>Mesorhabditinae</taxon>
        <taxon>Mesorhabditis</taxon>
    </lineage>
</organism>
<dbReference type="AlphaFoldDB" id="A0AAF3ELW3"/>
<evidence type="ECO:0000313" key="5">
    <source>
        <dbReference type="Proteomes" id="UP000887575"/>
    </source>
</evidence>
<name>A0AAF3ELW3_9BILA</name>
<dbReference type="SUPFAM" id="SSF63712">
    <property type="entry name" value="Nicotinic receptor ligand binding domain-like"/>
    <property type="match status" value="1"/>
</dbReference>
<dbReference type="InterPro" id="IPR036734">
    <property type="entry name" value="Neur_chan_lig-bd_sf"/>
</dbReference>
<dbReference type="Proteomes" id="UP000887575">
    <property type="component" value="Unassembled WGS sequence"/>
</dbReference>
<dbReference type="InterPro" id="IPR006201">
    <property type="entry name" value="Neur_channel"/>
</dbReference>
<dbReference type="GO" id="GO:0016020">
    <property type="term" value="C:membrane"/>
    <property type="evidence" value="ECO:0007669"/>
    <property type="project" value="UniProtKB-SubCell"/>
</dbReference>
<keyword evidence="3" id="KW-0407">Ion channel</keyword>
<keyword evidence="5" id="KW-1185">Reference proteome</keyword>
<evidence type="ECO:0000256" key="1">
    <source>
        <dbReference type="ARBA" id="ARBA00004141"/>
    </source>
</evidence>
<evidence type="ECO:0000256" key="2">
    <source>
        <dbReference type="ARBA" id="ARBA00023136"/>
    </source>
</evidence>
<dbReference type="Gene3D" id="2.70.170.10">
    <property type="entry name" value="Neurotransmitter-gated ion-channel ligand-binding domain"/>
    <property type="match status" value="1"/>
</dbReference>
<evidence type="ECO:0000313" key="6">
    <source>
        <dbReference type="WBParaSite" id="MBELARI_LOCUS15043"/>
    </source>
</evidence>
<dbReference type="GO" id="GO:0005230">
    <property type="term" value="F:extracellular ligand-gated monoatomic ion channel activity"/>
    <property type="evidence" value="ECO:0007669"/>
    <property type="project" value="InterPro"/>
</dbReference>
<evidence type="ECO:0000259" key="4">
    <source>
        <dbReference type="Pfam" id="PF02931"/>
    </source>
</evidence>
<reference evidence="6" key="1">
    <citation type="submission" date="2024-02" db="UniProtKB">
        <authorList>
            <consortium name="WormBaseParasite"/>
        </authorList>
    </citation>
    <scope>IDENTIFICATION</scope>
</reference>
<keyword evidence="3" id="KW-0813">Transport</keyword>
<keyword evidence="2" id="KW-0472">Membrane</keyword>
<keyword evidence="3" id="KW-0732">Signal</keyword>
<comment type="similarity">
    <text evidence="3">Belongs to the ligand-gated ion channel (TC 1.A.9) family.</text>
</comment>
<dbReference type="InterPro" id="IPR018000">
    <property type="entry name" value="Neurotransmitter_ion_chnl_CS"/>
</dbReference>
<feature type="chain" id="PRO_5041776580" description="Neurotransmitter-gated ion-channel ligand-binding domain-containing protein" evidence="3">
    <location>
        <begin position="19"/>
        <end position="274"/>
    </location>
</feature>
<dbReference type="PROSITE" id="PS00236">
    <property type="entry name" value="NEUROTR_ION_CHANNEL"/>
    <property type="match status" value="1"/>
</dbReference>
<feature type="domain" description="Neurotransmitter-gated ion-channel ligand-binding" evidence="4">
    <location>
        <begin position="47"/>
        <end position="206"/>
    </location>
</feature>
<accession>A0AAF3ELW3</accession>
<evidence type="ECO:0000256" key="3">
    <source>
        <dbReference type="RuleBase" id="RU000687"/>
    </source>
</evidence>
<feature type="signal peptide" evidence="3">
    <location>
        <begin position="1"/>
        <end position="18"/>
    </location>
</feature>
<protein>
    <recommendedName>
        <fullName evidence="4">Neurotransmitter-gated ion-channel ligand-binding domain-containing protein</fullName>
    </recommendedName>
</protein>
<dbReference type="GO" id="GO:0004888">
    <property type="term" value="F:transmembrane signaling receptor activity"/>
    <property type="evidence" value="ECO:0007669"/>
    <property type="project" value="InterPro"/>
</dbReference>
<dbReference type="PRINTS" id="PR00252">
    <property type="entry name" value="NRIONCHANNEL"/>
</dbReference>
<keyword evidence="3" id="KW-0406">Ion transport</keyword>
<dbReference type="WBParaSite" id="MBELARI_LOCUS15043">
    <property type="protein sequence ID" value="MBELARI_LOCUS15043"/>
    <property type="gene ID" value="MBELARI_LOCUS15043"/>
</dbReference>
<sequence>MALFYSIWLLFLARFCIAQSDESDEIDTVGLNAANEVYNEIFNVRGYNRFLSPIYTRKTNSSGGLKTAKLNIHFDLWYIKLISLDAQSQMLSICLELRTYWRDSRLAWNESQFDGVEHIFVYSDAVWLPDNQIGNAKTIDSVKPADAQRLVQIFSNGSIYYPGFYYTEVACPIMISTFPFDKQICPIPIMSLAFDVNSVALTASIDPFLTMYTKPEYINAVAREVSNNEYFAVLTKAFIEWGNGEWDVTNVSTFGTVQAGVQMVRFKSQLRKKT</sequence>
<dbReference type="PANTHER" id="PTHR18945">
    <property type="entry name" value="NEUROTRANSMITTER GATED ION CHANNEL"/>
    <property type="match status" value="1"/>
</dbReference>
<proteinExistence type="inferred from homology"/>
<dbReference type="InterPro" id="IPR006202">
    <property type="entry name" value="Neur_chan_lig-bd"/>
</dbReference>